<dbReference type="SUPFAM" id="SSF51556">
    <property type="entry name" value="Metallo-dependent hydrolases"/>
    <property type="match status" value="1"/>
</dbReference>
<dbReference type="Gene3D" id="3.20.20.140">
    <property type="entry name" value="Metal-dependent hydrolases"/>
    <property type="match status" value="1"/>
</dbReference>
<dbReference type="AlphaFoldDB" id="A0A562JF42"/>
<comment type="caution">
    <text evidence="1">The sequence shown here is derived from an EMBL/GenBank/DDBJ whole genome shotgun (WGS) entry which is preliminary data.</text>
</comment>
<dbReference type="EMBL" id="VLKH01000003">
    <property type="protein sequence ID" value="TWH81404.1"/>
    <property type="molecule type" value="Genomic_DNA"/>
</dbReference>
<accession>A0A562JF42</accession>
<organism evidence="1 2">
    <name type="scientific">Sedimentibacter saalensis</name>
    <dbReference type="NCBI Taxonomy" id="130788"/>
    <lineage>
        <taxon>Bacteria</taxon>
        <taxon>Bacillati</taxon>
        <taxon>Bacillota</taxon>
        <taxon>Tissierellia</taxon>
        <taxon>Sedimentibacter</taxon>
    </lineage>
</organism>
<reference evidence="1 2" key="1">
    <citation type="submission" date="2019-07" db="EMBL/GenBank/DDBJ databases">
        <title>Genomic Encyclopedia of Type Strains, Phase I: the one thousand microbial genomes (KMG-I) project.</title>
        <authorList>
            <person name="Kyrpides N."/>
        </authorList>
    </citation>
    <scope>NUCLEOTIDE SEQUENCE [LARGE SCALE GENOMIC DNA]</scope>
    <source>
        <strain evidence="1 2">DSM 13558</strain>
    </source>
</reference>
<gene>
    <name evidence="1" type="ORF">LY60_01148</name>
</gene>
<dbReference type="Pfam" id="PF01244">
    <property type="entry name" value="Peptidase_M19"/>
    <property type="match status" value="1"/>
</dbReference>
<evidence type="ECO:0000313" key="1">
    <source>
        <dbReference type="EMBL" id="TWH81404.1"/>
    </source>
</evidence>
<dbReference type="PANTHER" id="PTHR10443:SF12">
    <property type="entry name" value="DIPEPTIDASE"/>
    <property type="match status" value="1"/>
</dbReference>
<proteinExistence type="predicted"/>
<keyword evidence="2" id="KW-1185">Reference proteome</keyword>
<sequence>MIFDGHSDIWTDVAIKTLNGEKDIIRRYHLDKLKKGNITGSIFVIWIDPPYTDQPYKRAMEIVDSIKKESEYIKDSILIARSFDDIEKAKREGKLYVFIGLEGLSSIGENLNLIDYFYDFGARHASLTWNEENALATGVRGNPQRGITELGKKAVRKINNKRMLLDVSHLNEKSFWDVAYETDSPIIASHSNCKHLCDVPRNLSDEQLKKIAELGGVVGINSFNEFVHHDIEKQDVRMLVQHIEHMANVMGIDHVGIGMDYCDFLDDSSMSSFSQQETSYTKGLEDASKTSKLLIEMEKAGFTAEDIEKVAYKNFHNIIKKVIG</sequence>
<dbReference type="GO" id="GO:0006508">
    <property type="term" value="P:proteolysis"/>
    <property type="evidence" value="ECO:0007669"/>
    <property type="project" value="InterPro"/>
</dbReference>
<name>A0A562JF42_9FIRM</name>
<dbReference type="RefSeq" id="WP_145081135.1">
    <property type="nucleotide sequence ID" value="NZ_VLKH01000003.1"/>
</dbReference>
<dbReference type="InterPro" id="IPR008257">
    <property type="entry name" value="Pept_M19"/>
</dbReference>
<dbReference type="PROSITE" id="PS51365">
    <property type="entry name" value="RENAL_DIPEPTIDASE_2"/>
    <property type="match status" value="1"/>
</dbReference>
<protein>
    <submittedName>
        <fullName evidence="1">Membrane dipeptidase</fullName>
    </submittedName>
</protein>
<dbReference type="PANTHER" id="PTHR10443">
    <property type="entry name" value="MICROSOMAL DIPEPTIDASE"/>
    <property type="match status" value="1"/>
</dbReference>
<dbReference type="OrthoDB" id="9804920at2"/>
<dbReference type="GO" id="GO:0070573">
    <property type="term" value="F:metallodipeptidase activity"/>
    <property type="evidence" value="ECO:0007669"/>
    <property type="project" value="InterPro"/>
</dbReference>
<evidence type="ECO:0000313" key="2">
    <source>
        <dbReference type="Proteomes" id="UP000315343"/>
    </source>
</evidence>
<dbReference type="InterPro" id="IPR032466">
    <property type="entry name" value="Metal_Hydrolase"/>
</dbReference>
<dbReference type="CDD" id="cd01301">
    <property type="entry name" value="rDP_like"/>
    <property type="match status" value="1"/>
</dbReference>
<dbReference type="Proteomes" id="UP000315343">
    <property type="component" value="Unassembled WGS sequence"/>
</dbReference>